<keyword evidence="2" id="KW-0479">Metal-binding</keyword>
<evidence type="ECO:0000259" key="7">
    <source>
        <dbReference type="PROSITE" id="PS50115"/>
    </source>
</evidence>
<proteinExistence type="predicted"/>
<organism evidence="8">
    <name type="scientific">Pyrodinium bahamense</name>
    <dbReference type="NCBI Taxonomy" id="73915"/>
    <lineage>
        <taxon>Eukaryota</taxon>
        <taxon>Sar</taxon>
        <taxon>Alveolata</taxon>
        <taxon>Dinophyceae</taxon>
        <taxon>Gonyaulacales</taxon>
        <taxon>Pyrocystaceae</taxon>
        <taxon>Pyrodinium</taxon>
    </lineage>
</organism>
<evidence type="ECO:0000256" key="3">
    <source>
        <dbReference type="ARBA" id="ARBA00022771"/>
    </source>
</evidence>
<dbReference type="SMART" id="SM00105">
    <property type="entry name" value="ArfGap"/>
    <property type="match status" value="1"/>
</dbReference>
<keyword evidence="4" id="KW-0862">Zinc</keyword>
<feature type="region of interest" description="Disordered" evidence="6">
    <location>
        <begin position="158"/>
        <end position="205"/>
    </location>
</feature>
<keyword evidence="3 5" id="KW-0863">Zinc-finger</keyword>
<evidence type="ECO:0000256" key="5">
    <source>
        <dbReference type="PROSITE-ProRule" id="PRU00288"/>
    </source>
</evidence>
<dbReference type="CDD" id="cd08830">
    <property type="entry name" value="ArfGap_ArfGap1"/>
    <property type="match status" value="1"/>
</dbReference>
<dbReference type="Gene3D" id="1.10.220.150">
    <property type="entry name" value="Arf GTPase activating protein"/>
    <property type="match status" value="1"/>
</dbReference>
<dbReference type="InterPro" id="IPR038508">
    <property type="entry name" value="ArfGAP_dom_sf"/>
</dbReference>
<dbReference type="PANTHER" id="PTHR45686">
    <property type="entry name" value="ADP-RIBOSYLATION FACTOR GTPASE ACTIVATING PROTEIN 3, ISOFORM H-RELATED"/>
    <property type="match status" value="1"/>
</dbReference>
<feature type="domain" description="Arf-GAP" evidence="7">
    <location>
        <begin position="6"/>
        <end position="123"/>
    </location>
</feature>
<feature type="compositionally biased region" description="Polar residues" evidence="6">
    <location>
        <begin position="175"/>
        <end position="184"/>
    </location>
</feature>
<dbReference type="PROSITE" id="PS50115">
    <property type="entry name" value="ARFGAP"/>
    <property type="match status" value="1"/>
</dbReference>
<dbReference type="GO" id="GO:0000139">
    <property type="term" value="C:Golgi membrane"/>
    <property type="evidence" value="ECO:0007669"/>
    <property type="project" value="GOC"/>
</dbReference>
<dbReference type="EMBL" id="HBEG01006196">
    <property type="protein sequence ID" value="CAD8347949.1"/>
    <property type="molecule type" value="Transcribed_RNA"/>
</dbReference>
<protein>
    <recommendedName>
        <fullName evidence="7">Arf-GAP domain-containing protein</fullName>
    </recommendedName>
</protein>
<dbReference type="GO" id="GO:0008270">
    <property type="term" value="F:zinc ion binding"/>
    <property type="evidence" value="ECO:0007669"/>
    <property type="project" value="UniProtKB-KW"/>
</dbReference>
<accession>A0A7R9ZZF5</accession>
<evidence type="ECO:0000256" key="4">
    <source>
        <dbReference type="ARBA" id="ARBA00022833"/>
    </source>
</evidence>
<reference evidence="8" key="1">
    <citation type="submission" date="2021-01" db="EMBL/GenBank/DDBJ databases">
        <authorList>
            <person name="Corre E."/>
            <person name="Pelletier E."/>
            <person name="Niang G."/>
            <person name="Scheremetjew M."/>
            <person name="Finn R."/>
            <person name="Kale V."/>
            <person name="Holt S."/>
            <person name="Cochrane G."/>
            <person name="Meng A."/>
            <person name="Brown T."/>
            <person name="Cohen L."/>
        </authorList>
    </citation>
    <scope>NUCLEOTIDE SEQUENCE</scope>
    <source>
        <strain evidence="8">Pbaha01</strain>
    </source>
</reference>
<dbReference type="GO" id="GO:0005096">
    <property type="term" value="F:GTPase activator activity"/>
    <property type="evidence" value="ECO:0007669"/>
    <property type="project" value="UniProtKB-KW"/>
</dbReference>
<evidence type="ECO:0000256" key="1">
    <source>
        <dbReference type="ARBA" id="ARBA00022468"/>
    </source>
</evidence>
<dbReference type="GO" id="GO:0048205">
    <property type="term" value="P:COPI coating of Golgi vesicle"/>
    <property type="evidence" value="ECO:0007669"/>
    <property type="project" value="TreeGrafter"/>
</dbReference>
<keyword evidence="1" id="KW-0343">GTPase activation</keyword>
<gene>
    <name evidence="8" type="ORF">PBAH0796_LOCUS3688</name>
</gene>
<evidence type="ECO:0000256" key="6">
    <source>
        <dbReference type="SAM" id="MobiDB-lite"/>
    </source>
</evidence>
<dbReference type="InterPro" id="IPR037278">
    <property type="entry name" value="ARFGAP/RecO"/>
</dbReference>
<dbReference type="PRINTS" id="PR00405">
    <property type="entry name" value="REVINTRACTNG"/>
</dbReference>
<name>A0A7R9ZZF5_9DINO</name>
<sequence>MADTVAAEFFRVQHEDPSNKVCCDCGTAEPQWASISHGIYISIEASGIHRSLGVRVSYVQSTSMDSWKPVHLRMMELGGNRRFAEFLREQGVPEDLPIRQKYLTRAAEWYRKDLRARAEGTTPPPMLPAGTGHLPAEGAMSPEQLMLDRVFAKAPAGGAMTRGGVPTTAARRSRSTCGVSSTPTAAHRARSTCGRGSPKKASPRKAISDALPKLLGRCNHGSSASVDSSASLSPVTRSTTVSEQFFRLLMSEGDLAAERLRTMSTGKMQGFGPLDCGMCATEAIPGTWRVAAQAAVAA</sequence>
<dbReference type="Pfam" id="PF01412">
    <property type="entry name" value="ArfGap"/>
    <property type="match status" value="1"/>
</dbReference>
<dbReference type="InterPro" id="IPR001164">
    <property type="entry name" value="ArfGAP_dom"/>
</dbReference>
<evidence type="ECO:0000313" key="8">
    <source>
        <dbReference type="EMBL" id="CAD8347949.1"/>
    </source>
</evidence>
<evidence type="ECO:0000256" key="2">
    <source>
        <dbReference type="ARBA" id="ARBA00022723"/>
    </source>
</evidence>
<dbReference type="AlphaFoldDB" id="A0A7R9ZZF5"/>
<dbReference type="SUPFAM" id="SSF57863">
    <property type="entry name" value="ArfGap/RecO-like zinc finger"/>
    <property type="match status" value="1"/>
</dbReference>
<dbReference type="PANTHER" id="PTHR45686:SF4">
    <property type="entry name" value="ADP-RIBOSYLATION FACTOR GTPASE ACTIVATING PROTEIN 3, ISOFORM H"/>
    <property type="match status" value="1"/>
</dbReference>